<evidence type="ECO:0000313" key="4">
    <source>
        <dbReference type="Proteomes" id="UP000002710"/>
    </source>
</evidence>
<sequence length="343" mass="37512">MIEGKGAPALKKILLLAAFLGVWQACCLPSAAQSAAAVFVVEPAHRVVTLTGFTRPRTRLALVSEVPARCTQVYADVGDPIGEKGVFATLDTTFIRLELQANRADQQRLKSDVAYFDKETSRYRNLVGGKHAAQSQLDGIVRDLVTARQQLERLRIDEMTLAERLRRHTISAPSGWRVIERSVEPGEWVTQGQKLAVIGDFDTLLVPLALSVREFEALKAMERIELTLPDSGTRISAVVERVSPDFDPATRKINVDLQVTGETGVLRGGIRTELALRMPDEGGAVAVPQSALTRAYEDWFLVRPDGERVRVLVLGPGEQAGTMRVRSAQVHAGDVFLVTPEAG</sequence>
<dbReference type="Gene3D" id="2.40.50.100">
    <property type="match status" value="1"/>
</dbReference>
<dbReference type="AlphaFoldDB" id="Q311N7"/>
<dbReference type="eggNOG" id="COG0845">
    <property type="taxonomic scope" value="Bacteria"/>
</dbReference>
<evidence type="ECO:0000256" key="1">
    <source>
        <dbReference type="ARBA" id="ARBA00009477"/>
    </source>
</evidence>
<dbReference type="PANTHER" id="PTHR30469">
    <property type="entry name" value="MULTIDRUG RESISTANCE PROTEIN MDTA"/>
    <property type="match status" value="1"/>
</dbReference>
<gene>
    <name evidence="3" type="ordered locus">Dde_1562</name>
</gene>
<dbReference type="KEGG" id="dde:Dde_1562"/>
<dbReference type="Gene3D" id="2.40.30.170">
    <property type="match status" value="1"/>
</dbReference>
<protein>
    <submittedName>
        <fullName evidence="3">Efflux transporter, RND family, MFP subunit</fullName>
    </submittedName>
</protein>
<dbReference type="GO" id="GO:0015562">
    <property type="term" value="F:efflux transmembrane transporter activity"/>
    <property type="evidence" value="ECO:0007669"/>
    <property type="project" value="TreeGrafter"/>
</dbReference>
<dbReference type="SUPFAM" id="SSF111369">
    <property type="entry name" value="HlyD-like secretion proteins"/>
    <property type="match status" value="1"/>
</dbReference>
<dbReference type="NCBIfam" id="TIGR01730">
    <property type="entry name" value="RND_mfp"/>
    <property type="match status" value="1"/>
</dbReference>
<comment type="similarity">
    <text evidence="1">Belongs to the membrane fusion protein (MFP) (TC 8.A.1) family.</text>
</comment>
<feature type="signal peptide" evidence="2">
    <location>
        <begin position="1"/>
        <end position="27"/>
    </location>
</feature>
<dbReference type="HOGENOM" id="CLU_808276_0_0_7"/>
<evidence type="ECO:0000313" key="3">
    <source>
        <dbReference type="EMBL" id="ABB38359.1"/>
    </source>
</evidence>
<dbReference type="PANTHER" id="PTHR30469:SF15">
    <property type="entry name" value="HLYD FAMILY OF SECRETION PROTEINS"/>
    <property type="match status" value="1"/>
</dbReference>
<evidence type="ECO:0000256" key="2">
    <source>
        <dbReference type="SAM" id="SignalP"/>
    </source>
</evidence>
<dbReference type="Gene3D" id="1.10.287.470">
    <property type="entry name" value="Helix hairpin bin"/>
    <property type="match status" value="1"/>
</dbReference>
<proteinExistence type="inferred from homology"/>
<dbReference type="Proteomes" id="UP000002710">
    <property type="component" value="Chromosome"/>
</dbReference>
<keyword evidence="4" id="KW-1185">Reference proteome</keyword>
<organism evidence="3 4">
    <name type="scientific">Oleidesulfovibrio alaskensis (strain ATCC BAA-1058 / DSM 17464 / G20)</name>
    <name type="common">Desulfovibrio alaskensis</name>
    <dbReference type="NCBI Taxonomy" id="207559"/>
    <lineage>
        <taxon>Bacteria</taxon>
        <taxon>Pseudomonadati</taxon>
        <taxon>Thermodesulfobacteriota</taxon>
        <taxon>Desulfovibrionia</taxon>
        <taxon>Desulfovibrionales</taxon>
        <taxon>Desulfovibrionaceae</taxon>
        <taxon>Oleidesulfovibrio</taxon>
    </lineage>
</organism>
<dbReference type="GO" id="GO:1990281">
    <property type="term" value="C:efflux pump complex"/>
    <property type="evidence" value="ECO:0007669"/>
    <property type="project" value="TreeGrafter"/>
</dbReference>
<feature type="chain" id="PRO_5004219965" evidence="2">
    <location>
        <begin position="28"/>
        <end position="343"/>
    </location>
</feature>
<keyword evidence="2" id="KW-0732">Signal</keyword>
<dbReference type="EMBL" id="CP000112">
    <property type="protein sequence ID" value="ABB38359.1"/>
    <property type="molecule type" value="Genomic_DNA"/>
</dbReference>
<accession>Q311N7</accession>
<reference evidence="3 4" key="1">
    <citation type="journal article" date="2011" name="J. Bacteriol.">
        <title>Complete genome sequence and updated annotation of Desulfovibrio alaskensis G20.</title>
        <authorList>
            <person name="Hauser L.J."/>
            <person name="Land M.L."/>
            <person name="Brown S.D."/>
            <person name="Larimer F."/>
            <person name="Keller K.L."/>
            <person name="Rapp-Giles B.J."/>
            <person name="Price M.N."/>
            <person name="Lin M."/>
            <person name="Bruce D.C."/>
            <person name="Detter J.C."/>
            <person name="Tapia R."/>
            <person name="Han C.S."/>
            <person name="Goodwin L.A."/>
            <person name="Cheng J.F."/>
            <person name="Pitluck S."/>
            <person name="Copeland A."/>
            <person name="Lucas S."/>
            <person name="Nolan M."/>
            <person name="Lapidus A.L."/>
            <person name="Palumbo A.V."/>
            <person name="Wall J.D."/>
        </authorList>
    </citation>
    <scope>NUCLEOTIDE SEQUENCE [LARGE SCALE GENOMIC DNA]</scope>
    <source>
        <strain evidence="4">ATCC BAA 1058 / DSM 17464 / G20</strain>
    </source>
</reference>
<dbReference type="InterPro" id="IPR006143">
    <property type="entry name" value="RND_pump_MFP"/>
</dbReference>
<dbReference type="PROSITE" id="PS51257">
    <property type="entry name" value="PROKAR_LIPOPROTEIN"/>
    <property type="match status" value="1"/>
</dbReference>
<dbReference type="STRING" id="207559.Dde_1562"/>
<dbReference type="RefSeq" id="WP_011367521.1">
    <property type="nucleotide sequence ID" value="NC_007519.1"/>
</dbReference>
<name>Q311N7_OLEA2</name>